<keyword evidence="2" id="KW-0472">Membrane</keyword>
<reference evidence="4 5" key="1">
    <citation type="submission" date="2015-06" db="EMBL/GenBank/DDBJ databases">
        <title>Prevotella sp. 109, sp. nov., a novel member of the family Prevotellaceae isolated from human faeces.</title>
        <authorList>
            <person name="Shkoporov A.N."/>
            <person name="Chaplin A.V."/>
            <person name="Kafarskaia L.I."/>
            <person name="Efimov B.A."/>
        </authorList>
    </citation>
    <scope>NUCLEOTIDE SEQUENCE [LARGE SCALE GENOMIC DNA]</scope>
    <source>
        <strain evidence="4 5">109</strain>
    </source>
</reference>
<protein>
    <recommendedName>
        <fullName evidence="3">Signal transduction histidine kinase internal region domain-containing protein</fullName>
    </recommendedName>
</protein>
<proteinExistence type="predicted"/>
<dbReference type="AlphaFoldDB" id="A0A8E1R1X0"/>
<feature type="transmembrane region" description="Helical" evidence="2">
    <location>
        <begin position="127"/>
        <end position="149"/>
    </location>
</feature>
<keyword evidence="5" id="KW-1185">Reference proteome</keyword>
<evidence type="ECO:0000256" key="2">
    <source>
        <dbReference type="SAM" id="Phobius"/>
    </source>
</evidence>
<feature type="transmembrane region" description="Helical" evidence="2">
    <location>
        <begin position="12"/>
        <end position="31"/>
    </location>
</feature>
<keyword evidence="2" id="KW-1133">Transmembrane helix</keyword>
<dbReference type="Proteomes" id="UP000036951">
    <property type="component" value="Unassembled WGS sequence"/>
</dbReference>
<feature type="coiled-coil region" evidence="1">
    <location>
        <begin position="144"/>
        <end position="171"/>
    </location>
</feature>
<dbReference type="InterPro" id="IPR050640">
    <property type="entry name" value="Bact_2-comp_sensor_kinase"/>
</dbReference>
<gene>
    <name evidence="4" type="ORF">ACU52_05685</name>
</gene>
<dbReference type="GO" id="GO:0000155">
    <property type="term" value="F:phosphorelay sensor kinase activity"/>
    <property type="evidence" value="ECO:0007669"/>
    <property type="project" value="InterPro"/>
</dbReference>
<feature type="domain" description="Signal transduction histidine kinase internal region" evidence="3">
    <location>
        <begin position="168"/>
        <end position="245"/>
    </location>
</feature>
<feature type="transmembrane region" description="Helical" evidence="2">
    <location>
        <begin position="51"/>
        <end position="68"/>
    </location>
</feature>
<keyword evidence="1" id="KW-0175">Coiled coil</keyword>
<name>A0A8E1R1X0_9BACT</name>
<dbReference type="GO" id="GO:0016020">
    <property type="term" value="C:membrane"/>
    <property type="evidence" value="ECO:0007669"/>
    <property type="project" value="InterPro"/>
</dbReference>
<dbReference type="OrthoDB" id="9809908at2"/>
<evidence type="ECO:0000313" key="5">
    <source>
        <dbReference type="Proteomes" id="UP000036951"/>
    </source>
</evidence>
<dbReference type="Pfam" id="PF06580">
    <property type="entry name" value="His_kinase"/>
    <property type="match status" value="1"/>
</dbReference>
<comment type="caution">
    <text evidence="4">The sequence shown here is derived from an EMBL/GenBank/DDBJ whole genome shotgun (WGS) entry which is preliminary data.</text>
</comment>
<organism evidence="4 5">
    <name type="scientific">Xylanibacter rarus</name>
    <dbReference type="NCBI Taxonomy" id="1676614"/>
    <lineage>
        <taxon>Bacteria</taxon>
        <taxon>Pseudomonadati</taxon>
        <taxon>Bacteroidota</taxon>
        <taxon>Bacteroidia</taxon>
        <taxon>Bacteroidales</taxon>
        <taxon>Prevotellaceae</taxon>
        <taxon>Xylanibacter</taxon>
    </lineage>
</organism>
<keyword evidence="2" id="KW-0812">Transmembrane</keyword>
<dbReference type="RefSeq" id="WP_053398079.1">
    <property type="nucleotide sequence ID" value="NZ_LFQU01000008.1"/>
</dbReference>
<dbReference type="PANTHER" id="PTHR34220:SF7">
    <property type="entry name" value="SENSOR HISTIDINE KINASE YPDA"/>
    <property type="match status" value="1"/>
</dbReference>
<feature type="transmembrane region" description="Helical" evidence="2">
    <location>
        <begin position="89"/>
        <end position="107"/>
    </location>
</feature>
<dbReference type="EMBL" id="LFQU01000008">
    <property type="protein sequence ID" value="KOO68817.1"/>
    <property type="molecule type" value="Genomic_DNA"/>
</dbReference>
<evidence type="ECO:0000313" key="4">
    <source>
        <dbReference type="EMBL" id="KOO68817.1"/>
    </source>
</evidence>
<sequence>MTTNDNNLQHGSVLTDILVYSAIGCCSYLLLIICGDMPAISSQHLTTPESIIAVLLLFNGVGLSLRFVNRRMSASYPAWIKKRSRMFTFLAIAAAALLCSNYLLLVATKVIGHSPRPMALAWRGAGALLGVWLIELLAVSLLLINRFYADIAEHRRRARQLEDASAKAQYAALQSQLNPHFLFNSLNTLVAEIEYNPAGAAEFTRNLADIYRYILDCHEKQSVSLNEEIRFAQTYLQLQRVRLGDCIQLETKLNNIEGYMQLPPLTLQLLTENVIKHNIVNTANPATIKLWCEENDDSPWLAVSNTLTPKPVIGTSGHGLQNLSKRCRLLCGRDIRIIADNNTFTVKIPMIYD</sequence>
<evidence type="ECO:0000256" key="1">
    <source>
        <dbReference type="SAM" id="Coils"/>
    </source>
</evidence>
<dbReference type="InterPro" id="IPR010559">
    <property type="entry name" value="Sig_transdc_His_kin_internal"/>
</dbReference>
<dbReference type="PANTHER" id="PTHR34220">
    <property type="entry name" value="SENSOR HISTIDINE KINASE YPDA"/>
    <property type="match status" value="1"/>
</dbReference>
<accession>A0A8E1R1X0</accession>
<evidence type="ECO:0000259" key="3">
    <source>
        <dbReference type="Pfam" id="PF06580"/>
    </source>
</evidence>